<dbReference type="STRING" id="690850.Desaf_0656"/>
<evidence type="ECO:0000313" key="1">
    <source>
        <dbReference type="EMBL" id="EGJ49008.1"/>
    </source>
</evidence>
<evidence type="ECO:0008006" key="3">
    <source>
        <dbReference type="Google" id="ProtNLM"/>
    </source>
</evidence>
<dbReference type="EMBL" id="CP003221">
    <property type="protein sequence ID" value="EGJ49008.1"/>
    <property type="molecule type" value="Genomic_DNA"/>
</dbReference>
<dbReference type="eggNOG" id="ENOG5031NK6">
    <property type="taxonomic scope" value="Bacteria"/>
</dbReference>
<dbReference type="GO" id="GO:0008146">
    <property type="term" value="F:sulfotransferase activity"/>
    <property type="evidence" value="ECO:0007669"/>
    <property type="project" value="InterPro"/>
</dbReference>
<dbReference type="Gene3D" id="3.40.50.300">
    <property type="entry name" value="P-loop containing nucleotide triphosphate hydrolases"/>
    <property type="match status" value="1"/>
</dbReference>
<keyword evidence="2" id="KW-1185">Reference proteome</keyword>
<dbReference type="Pfam" id="PF03567">
    <property type="entry name" value="Sulfotransfer_2"/>
    <property type="match status" value="1"/>
</dbReference>
<evidence type="ECO:0000313" key="2">
    <source>
        <dbReference type="Proteomes" id="UP000007844"/>
    </source>
</evidence>
<dbReference type="PANTHER" id="PTHR32301:SF6">
    <property type="entry name" value="GOLVESIN-RELATED"/>
    <property type="match status" value="1"/>
</dbReference>
<protein>
    <recommendedName>
        <fullName evidence="3">Sulfotransferase</fullName>
    </recommendedName>
</protein>
<reference evidence="1 2" key="1">
    <citation type="journal article" date="2011" name="J. Bacteriol.">
        <title>Genome sequence of the mercury-methylating and pleomorphic Desulfovibrio africanus Strain Walvis Bay.</title>
        <authorList>
            <person name="Brown S.D."/>
            <person name="Wall J.D."/>
            <person name="Kucken A.M."/>
            <person name="Gilmour C.C."/>
            <person name="Podar M."/>
            <person name="Brandt C.C."/>
            <person name="Teshima H."/>
            <person name="Detter J.C."/>
            <person name="Han C.S."/>
            <person name="Land M.L."/>
            <person name="Lucas S."/>
            <person name="Han J."/>
            <person name="Pennacchio L."/>
            <person name="Nolan M."/>
            <person name="Pitluck S."/>
            <person name="Woyke T."/>
            <person name="Goodwin L."/>
            <person name="Palumbo A.V."/>
            <person name="Elias D.A."/>
        </authorList>
    </citation>
    <scope>NUCLEOTIDE SEQUENCE [LARGE SCALE GENOMIC DNA]</scope>
    <source>
        <strain evidence="1 2">Walvis Bay</strain>
    </source>
</reference>
<dbReference type="InterPro" id="IPR027417">
    <property type="entry name" value="P-loop_NTPase"/>
</dbReference>
<sequence length="265" mass="30411">MATLNKDIFFYHVMKTAGTTLVRLLEQAYGADASCPLPTHENADPYPFLGKVSSPSPLIISGHPDQLFDLWKLAEQRSLPRAKMTFLRHPVDRYLSCYYFIRRSHYVQKHVGSFDLDLEEALSCDDRRLAGNIMTKVLSSLGTPRDYREPATKQDLLQAVENLKAMDFIGVVEEFDLSYALLAHEFGFVPPCVTKWNVNAKYEGRNEISPKLERQIRIMNLFDYELYQFAVELFRARVVEAGERLTSLLAQITTSDLVYMVKQQT</sequence>
<dbReference type="RefSeq" id="WP_014258845.1">
    <property type="nucleotide sequence ID" value="NC_016629.1"/>
</dbReference>
<organism evidence="1 2">
    <name type="scientific">Desulfocurvibacter africanus subsp. africanus str. Walvis Bay</name>
    <dbReference type="NCBI Taxonomy" id="690850"/>
    <lineage>
        <taxon>Bacteria</taxon>
        <taxon>Pseudomonadati</taxon>
        <taxon>Thermodesulfobacteriota</taxon>
        <taxon>Desulfovibrionia</taxon>
        <taxon>Desulfovibrionales</taxon>
        <taxon>Desulfovibrionaceae</taxon>
        <taxon>Desulfocurvibacter</taxon>
    </lineage>
</organism>
<dbReference type="InterPro" id="IPR053259">
    <property type="entry name" value="Golvesin-related_Golgi"/>
</dbReference>
<dbReference type="HOGENOM" id="CLU_1068457_0_0_7"/>
<proteinExistence type="predicted"/>
<accession>F3YVX8</accession>
<dbReference type="SUPFAM" id="SSF52540">
    <property type="entry name" value="P-loop containing nucleoside triphosphate hydrolases"/>
    <property type="match status" value="1"/>
</dbReference>
<dbReference type="GO" id="GO:0016020">
    <property type="term" value="C:membrane"/>
    <property type="evidence" value="ECO:0007669"/>
    <property type="project" value="InterPro"/>
</dbReference>
<gene>
    <name evidence="1" type="ORF">Desaf_0656</name>
</gene>
<dbReference type="PANTHER" id="PTHR32301">
    <property type="entry name" value="COUNTIN RECEPTOR CNR3-RELATED"/>
    <property type="match status" value="1"/>
</dbReference>
<dbReference type="KEGG" id="daf:Desaf_0656"/>
<dbReference type="AlphaFoldDB" id="F3YVX8"/>
<dbReference type="InterPro" id="IPR005331">
    <property type="entry name" value="Sulfotransferase"/>
</dbReference>
<name>F3YVX8_DESAF</name>
<dbReference type="Proteomes" id="UP000007844">
    <property type="component" value="Chromosome"/>
</dbReference>